<dbReference type="InterPro" id="IPR005311">
    <property type="entry name" value="PBP_dimer"/>
</dbReference>
<feature type="domain" description="Penicillin-binding protein dimerisation" evidence="3">
    <location>
        <begin position="52"/>
        <end position="352"/>
    </location>
</feature>
<evidence type="ECO:0000313" key="4">
    <source>
        <dbReference type="EMBL" id="QXM05758.1"/>
    </source>
</evidence>
<dbReference type="EMBL" id="CP078093">
    <property type="protein sequence ID" value="QXM05758.1"/>
    <property type="molecule type" value="Genomic_DNA"/>
</dbReference>
<dbReference type="PANTHER" id="PTHR30627">
    <property type="entry name" value="PEPTIDOGLYCAN D,D-TRANSPEPTIDASE"/>
    <property type="match status" value="1"/>
</dbReference>
<dbReference type="Pfam" id="PF00905">
    <property type="entry name" value="Transpeptidase"/>
    <property type="match status" value="2"/>
</dbReference>
<dbReference type="InterPro" id="IPR001460">
    <property type="entry name" value="PCN-bd_Tpept"/>
</dbReference>
<feature type="domain" description="Penicillin-binding protein transpeptidase" evidence="2">
    <location>
        <begin position="412"/>
        <end position="593"/>
    </location>
</feature>
<accession>A0ABX8R9Q2</accession>
<dbReference type="Pfam" id="PF03717">
    <property type="entry name" value="PBP_dimer"/>
    <property type="match status" value="1"/>
</dbReference>
<reference evidence="4" key="1">
    <citation type="submission" date="2021-07" db="EMBL/GenBank/DDBJ databases">
        <title>Complete genome sequence of Crassaminicella sp. 143-21, isolated from a deep-sea hydrothermal vent.</title>
        <authorList>
            <person name="Li X."/>
        </authorList>
    </citation>
    <scope>NUCLEOTIDE SEQUENCE</scope>
    <source>
        <strain evidence="4">143-21</strain>
    </source>
</reference>
<evidence type="ECO:0000259" key="2">
    <source>
        <dbReference type="Pfam" id="PF00905"/>
    </source>
</evidence>
<proteinExistence type="inferred from homology"/>
<dbReference type="Proteomes" id="UP000886818">
    <property type="component" value="Chromosome"/>
</dbReference>
<gene>
    <name evidence="4" type="ORF">KVH43_10350</name>
</gene>
<protein>
    <submittedName>
        <fullName evidence="4">Penicillin-binding protein</fullName>
    </submittedName>
</protein>
<evidence type="ECO:0000259" key="3">
    <source>
        <dbReference type="Pfam" id="PF03717"/>
    </source>
</evidence>
<organism evidence="4 5">
    <name type="scientific">Crassaminicella indica</name>
    <dbReference type="NCBI Taxonomy" id="2855394"/>
    <lineage>
        <taxon>Bacteria</taxon>
        <taxon>Bacillati</taxon>
        <taxon>Bacillota</taxon>
        <taxon>Clostridia</taxon>
        <taxon>Eubacteriales</taxon>
        <taxon>Clostridiaceae</taxon>
        <taxon>Crassaminicella</taxon>
    </lineage>
</organism>
<dbReference type="InterPro" id="IPR050515">
    <property type="entry name" value="Beta-lactam/transpept"/>
</dbReference>
<sequence>MLEKLKDRHNQMILFFTVFFLVLLFRLFDLTIVEGEKYKEMAENIRMKKIPISAPRGEIRDRYGRALAVNKPSFTVQIMKNELMDEKINEVSVKLLNILMNNGENYHNNFPIRLENNKFYYTFDKEIEEWLGEHGIKDVKDAKVVFKLLREQLGIDSNLDVFEAQKQMQSVHGVYPPISVKTMKFIPQMKKENFLKGYGLDKNLTAKAAFMALREKFKIPESYSNEDAMKILIIRNEFREQGYRQYQPVKVALNVSAKTVAEIEERSIELPEVNVEVEPIRYYPNGKLASHILGYLGKISDSEKSKFTKEMGYLPNDLIGKDGIERSYEKELKGKDGAKYVEVDVYGRLINVLREEKPQKGKTIYLSIDAKLQRVAEKALEQALKEIQVGGTFKSKWGDYKYKNAMRHATSGAVVALDVNTGEVLALANYPSFDPNLFATGISAKDWKAVQDDNPRDPLSPVPLYNIATRTSVQPGSTFKMITGLAAIENGLDPTKKLYDGGYIKLGGRTFGSWMWNEYRRSHGWVDLYKSLEESVNYYYYDISTNFDYYKNKPLNTSMNVNKILEYAKKFGLNEPTGIEISEVAYGVPNPKKKMLVIKSLLRRKLKAKAKEYFEKEILKDEEKLNEQIEIIVGWTEENPSRGALINRVKKLNVKEDKVTELVDLIKFSYYKQAKWTIGDTFNLSIGQGQHQYTPIQIARYVAAIANGGYNNKVSVVKKIENEKKEGNNGERIELKDYNNIEHIKKGMEQVVYGNRGTARGYFRNFPVKVAAKTGSAQKSGKIQPKDEVAYLKKYLKWIAPYISWTDVQQKAKEYNKKYKNEGLAMRKAIKELSNGRVTDAALDQYKDDYDAFGWFVSYAPIDKPQIAVVTLIFQSGAGGYGAPIAREIIAEYLGLNKEYEKVDLKNTLTN</sequence>
<keyword evidence="5" id="KW-1185">Reference proteome</keyword>
<feature type="domain" description="Penicillin-binding protein transpeptidase" evidence="2">
    <location>
        <begin position="671"/>
        <end position="807"/>
    </location>
</feature>
<evidence type="ECO:0000256" key="1">
    <source>
        <dbReference type="ARBA" id="ARBA00007171"/>
    </source>
</evidence>
<comment type="similarity">
    <text evidence="1">Belongs to the transpeptidase family.</text>
</comment>
<evidence type="ECO:0000313" key="5">
    <source>
        <dbReference type="Proteomes" id="UP000886818"/>
    </source>
</evidence>
<name>A0ABX8R9Q2_9CLOT</name>
<dbReference type="RefSeq" id="WP_218282456.1">
    <property type="nucleotide sequence ID" value="NZ_CP078093.1"/>
</dbReference>